<dbReference type="InterPro" id="IPR036097">
    <property type="entry name" value="HisK_dim/P_sf"/>
</dbReference>
<evidence type="ECO:0000259" key="13">
    <source>
        <dbReference type="PROSITE" id="PS50109"/>
    </source>
</evidence>
<dbReference type="InterPro" id="IPR004358">
    <property type="entry name" value="Sig_transdc_His_kin-like_C"/>
</dbReference>
<sequence>MKKKLSRKDTIFRGFVLFIVIFAIIIGCGALAGLFTRIILFTTGHDPADEPIYGQSLTWLILIALLLLVRYYLKYGNITKHIDSFNTVIHVLDKIAKGDYKARLKEPFNEHKSFGELVKSVNNMAADLEQLENMRQEFISNVSHEIQSPLASIRGFAQVLQSNDPLSPEEKKLYLSIIESESARLSKLSDSLLQLAVLESESMRLQPRPYRLDKQLRDLILASEPLWRSKKVVMEAFLDEVTCTLDEDRISQVWINLLHNSIKFTPEGGKIRVELHQHGEAIEVQVADTGIGISEQDQQRIFERFHKADQSRERSNQGSGLGLSIAKKIVDLHGGDIRVRNTPGAGTTFTVTLPN</sequence>
<comment type="caution">
    <text evidence="15">The sequence shown here is derived from an EMBL/GenBank/DDBJ whole genome shotgun (WGS) entry which is preliminary data.</text>
</comment>
<evidence type="ECO:0000256" key="8">
    <source>
        <dbReference type="ARBA" id="ARBA00022777"/>
    </source>
</evidence>
<evidence type="ECO:0000256" key="2">
    <source>
        <dbReference type="ARBA" id="ARBA00004651"/>
    </source>
</evidence>
<dbReference type="InterPro" id="IPR003594">
    <property type="entry name" value="HATPase_dom"/>
</dbReference>
<dbReference type="Gene3D" id="6.10.340.10">
    <property type="match status" value="1"/>
</dbReference>
<keyword evidence="8" id="KW-0418">Kinase</keyword>
<keyword evidence="4" id="KW-1003">Cell membrane</keyword>
<dbReference type="CDD" id="cd06225">
    <property type="entry name" value="HAMP"/>
    <property type="match status" value="1"/>
</dbReference>
<keyword evidence="7" id="KW-0547">Nucleotide-binding</keyword>
<dbReference type="PROSITE" id="PS50885">
    <property type="entry name" value="HAMP"/>
    <property type="match status" value="1"/>
</dbReference>
<keyword evidence="10" id="KW-0902">Two-component regulatory system</keyword>
<keyword evidence="9 15" id="KW-0067">ATP-binding</keyword>
<evidence type="ECO:0000256" key="1">
    <source>
        <dbReference type="ARBA" id="ARBA00000085"/>
    </source>
</evidence>
<gene>
    <name evidence="15" type="ORF">ACE41H_22565</name>
</gene>
<dbReference type="SUPFAM" id="SSF47384">
    <property type="entry name" value="Homodimeric domain of signal transducing histidine kinase"/>
    <property type="match status" value="1"/>
</dbReference>
<feature type="domain" description="HAMP" evidence="14">
    <location>
        <begin position="86"/>
        <end position="133"/>
    </location>
</feature>
<protein>
    <recommendedName>
        <fullName evidence="3">histidine kinase</fullName>
        <ecNumber evidence="3">2.7.13.3</ecNumber>
    </recommendedName>
</protein>
<dbReference type="RefSeq" id="WP_375357818.1">
    <property type="nucleotide sequence ID" value="NZ_JBHHMI010000034.1"/>
</dbReference>
<keyword evidence="5" id="KW-0597">Phosphoprotein</keyword>
<organism evidence="15 16">
    <name type="scientific">Paenibacillus enshidis</name>
    <dbReference type="NCBI Taxonomy" id="1458439"/>
    <lineage>
        <taxon>Bacteria</taxon>
        <taxon>Bacillati</taxon>
        <taxon>Bacillota</taxon>
        <taxon>Bacilli</taxon>
        <taxon>Bacillales</taxon>
        <taxon>Paenibacillaceae</taxon>
        <taxon>Paenibacillus</taxon>
    </lineage>
</organism>
<keyword evidence="6" id="KW-0808">Transferase</keyword>
<dbReference type="Pfam" id="PF02518">
    <property type="entry name" value="HATPase_c"/>
    <property type="match status" value="1"/>
</dbReference>
<evidence type="ECO:0000256" key="7">
    <source>
        <dbReference type="ARBA" id="ARBA00022741"/>
    </source>
</evidence>
<dbReference type="InterPro" id="IPR003661">
    <property type="entry name" value="HisK_dim/P_dom"/>
</dbReference>
<dbReference type="Proteomes" id="UP001580346">
    <property type="component" value="Unassembled WGS sequence"/>
</dbReference>
<dbReference type="InterPro" id="IPR050736">
    <property type="entry name" value="Sensor_HK_Regulatory"/>
</dbReference>
<feature type="domain" description="Histidine kinase" evidence="13">
    <location>
        <begin position="141"/>
        <end position="355"/>
    </location>
</feature>
<dbReference type="PRINTS" id="PR00344">
    <property type="entry name" value="BCTRLSENSOR"/>
</dbReference>
<keyword evidence="11 12" id="KW-0472">Membrane</keyword>
<comment type="catalytic activity">
    <reaction evidence="1">
        <text>ATP + protein L-histidine = ADP + protein N-phospho-L-histidine.</text>
        <dbReference type="EC" id="2.7.13.3"/>
    </reaction>
</comment>
<dbReference type="Gene3D" id="3.30.565.10">
    <property type="entry name" value="Histidine kinase-like ATPase, C-terminal domain"/>
    <property type="match status" value="1"/>
</dbReference>
<dbReference type="InterPro" id="IPR005467">
    <property type="entry name" value="His_kinase_dom"/>
</dbReference>
<feature type="transmembrane region" description="Helical" evidence="12">
    <location>
        <begin position="52"/>
        <end position="73"/>
    </location>
</feature>
<dbReference type="PROSITE" id="PS51257">
    <property type="entry name" value="PROKAR_LIPOPROTEIN"/>
    <property type="match status" value="1"/>
</dbReference>
<dbReference type="CDD" id="cd00082">
    <property type="entry name" value="HisKA"/>
    <property type="match status" value="1"/>
</dbReference>
<dbReference type="PANTHER" id="PTHR43711:SF1">
    <property type="entry name" value="HISTIDINE KINASE 1"/>
    <property type="match status" value="1"/>
</dbReference>
<dbReference type="InterPro" id="IPR036890">
    <property type="entry name" value="HATPase_C_sf"/>
</dbReference>
<evidence type="ECO:0000256" key="5">
    <source>
        <dbReference type="ARBA" id="ARBA00022553"/>
    </source>
</evidence>
<dbReference type="SUPFAM" id="SSF55874">
    <property type="entry name" value="ATPase domain of HSP90 chaperone/DNA topoisomerase II/histidine kinase"/>
    <property type="match status" value="1"/>
</dbReference>
<evidence type="ECO:0000259" key="14">
    <source>
        <dbReference type="PROSITE" id="PS50885"/>
    </source>
</evidence>
<dbReference type="EC" id="2.7.13.3" evidence="3"/>
<evidence type="ECO:0000256" key="4">
    <source>
        <dbReference type="ARBA" id="ARBA00022475"/>
    </source>
</evidence>
<keyword evidence="12" id="KW-1133">Transmembrane helix</keyword>
<dbReference type="Gene3D" id="1.10.287.130">
    <property type="match status" value="1"/>
</dbReference>
<dbReference type="InterPro" id="IPR003660">
    <property type="entry name" value="HAMP_dom"/>
</dbReference>
<name>A0ABV5B2A7_9BACL</name>
<dbReference type="PROSITE" id="PS50109">
    <property type="entry name" value="HIS_KIN"/>
    <property type="match status" value="1"/>
</dbReference>
<keyword evidence="16" id="KW-1185">Reference proteome</keyword>
<feature type="transmembrane region" description="Helical" evidence="12">
    <location>
        <begin position="12"/>
        <end position="40"/>
    </location>
</feature>
<dbReference type="SMART" id="SM00388">
    <property type="entry name" value="HisKA"/>
    <property type="match status" value="1"/>
</dbReference>
<evidence type="ECO:0000256" key="12">
    <source>
        <dbReference type="SAM" id="Phobius"/>
    </source>
</evidence>
<evidence type="ECO:0000256" key="10">
    <source>
        <dbReference type="ARBA" id="ARBA00023012"/>
    </source>
</evidence>
<dbReference type="GO" id="GO:0005524">
    <property type="term" value="F:ATP binding"/>
    <property type="evidence" value="ECO:0007669"/>
    <property type="project" value="UniProtKB-KW"/>
</dbReference>
<accession>A0ABV5B2A7</accession>
<evidence type="ECO:0000313" key="16">
    <source>
        <dbReference type="Proteomes" id="UP001580346"/>
    </source>
</evidence>
<proteinExistence type="predicted"/>
<dbReference type="CDD" id="cd16922">
    <property type="entry name" value="HATPase_EvgS-ArcB-TorS-like"/>
    <property type="match status" value="1"/>
</dbReference>
<dbReference type="SMART" id="SM00387">
    <property type="entry name" value="HATPase_c"/>
    <property type="match status" value="1"/>
</dbReference>
<dbReference type="EMBL" id="JBHHMI010000034">
    <property type="protein sequence ID" value="MFB5269546.1"/>
    <property type="molecule type" value="Genomic_DNA"/>
</dbReference>
<evidence type="ECO:0000256" key="6">
    <source>
        <dbReference type="ARBA" id="ARBA00022679"/>
    </source>
</evidence>
<evidence type="ECO:0000313" key="15">
    <source>
        <dbReference type="EMBL" id="MFB5269546.1"/>
    </source>
</evidence>
<evidence type="ECO:0000256" key="11">
    <source>
        <dbReference type="ARBA" id="ARBA00023136"/>
    </source>
</evidence>
<reference evidence="15 16" key="1">
    <citation type="submission" date="2024-09" db="EMBL/GenBank/DDBJ databases">
        <title>Paenibacillus zeirhizospherea sp. nov., isolated from surface of the maize (Zea mays) roots in a horticulture field, Hungary.</title>
        <authorList>
            <person name="Marton D."/>
            <person name="Farkas M."/>
            <person name="Bedics A."/>
            <person name="Toth E."/>
            <person name="Tancsics A."/>
            <person name="Boka K."/>
            <person name="Maroti G."/>
            <person name="Kriszt B."/>
            <person name="Cserhati M."/>
        </authorList>
    </citation>
    <scope>NUCLEOTIDE SEQUENCE [LARGE SCALE GENOMIC DNA]</scope>
    <source>
        <strain evidence="15 16">KCTC 33519</strain>
    </source>
</reference>
<evidence type="ECO:0000256" key="3">
    <source>
        <dbReference type="ARBA" id="ARBA00012438"/>
    </source>
</evidence>
<keyword evidence="12" id="KW-0812">Transmembrane</keyword>
<dbReference type="PANTHER" id="PTHR43711">
    <property type="entry name" value="TWO-COMPONENT HISTIDINE KINASE"/>
    <property type="match status" value="1"/>
</dbReference>
<dbReference type="Pfam" id="PF00512">
    <property type="entry name" value="HisKA"/>
    <property type="match status" value="1"/>
</dbReference>
<comment type="subcellular location">
    <subcellularLocation>
        <location evidence="2">Cell membrane</location>
        <topology evidence="2">Multi-pass membrane protein</topology>
    </subcellularLocation>
</comment>
<evidence type="ECO:0000256" key="9">
    <source>
        <dbReference type="ARBA" id="ARBA00022840"/>
    </source>
</evidence>